<organism evidence="2">
    <name type="scientific">Candidatus Kentrum sp. UNK</name>
    <dbReference type="NCBI Taxonomy" id="2126344"/>
    <lineage>
        <taxon>Bacteria</taxon>
        <taxon>Pseudomonadati</taxon>
        <taxon>Pseudomonadota</taxon>
        <taxon>Gammaproteobacteria</taxon>
        <taxon>Candidatus Kentrum</taxon>
    </lineage>
</organism>
<dbReference type="EMBL" id="CAADGD010000031">
    <property type="protein sequence ID" value="VFK70547.1"/>
    <property type="molecule type" value="Genomic_DNA"/>
</dbReference>
<accession>A0A451AXC4</accession>
<gene>
    <name evidence="1" type="ORF">BECKUNK1418G_GA0071005_10256</name>
    <name evidence="2" type="ORF">BECKUNK1418H_GA0071006_103122</name>
</gene>
<dbReference type="EMBL" id="CAADFZ010000025">
    <property type="protein sequence ID" value="VFK62531.1"/>
    <property type="molecule type" value="Genomic_DNA"/>
</dbReference>
<evidence type="ECO:0000313" key="2">
    <source>
        <dbReference type="EMBL" id="VFK70547.1"/>
    </source>
</evidence>
<evidence type="ECO:0000313" key="1">
    <source>
        <dbReference type="EMBL" id="VFK62531.1"/>
    </source>
</evidence>
<dbReference type="Pfam" id="PF20131">
    <property type="entry name" value="MC3"/>
    <property type="match status" value="1"/>
</dbReference>
<dbReference type="InterPro" id="IPR045390">
    <property type="entry name" value="ABC-3C_MC3"/>
</dbReference>
<reference evidence="2" key="1">
    <citation type="submission" date="2019-02" db="EMBL/GenBank/DDBJ databases">
        <authorList>
            <person name="Gruber-Vodicka R. H."/>
            <person name="Seah K. B. B."/>
        </authorList>
    </citation>
    <scope>NUCLEOTIDE SEQUENCE</scope>
    <source>
        <strain evidence="2">BECK_BY19</strain>
        <strain evidence="1">BECK_BY8</strain>
    </source>
</reference>
<name>A0A451AXC4_9GAMM</name>
<proteinExistence type="predicted"/>
<dbReference type="AlphaFoldDB" id="A0A451AXC4"/>
<sequence length="165" mass="18673">MKPWIERTREEAHLLNPAFCCVTITSVCAGYSESTAQPLPFVLSFMILPIVLHKTTRESLPLTTKTSMPMWLQEHAEARLGFHERLMALRPHTREAIRHGLAFDWIEIDESGNIRCVVGKPAIDKALRKLESDARDCVSRARFLGKWLGAMASTETSMALWGIRP</sequence>
<protein>
    <submittedName>
        <fullName evidence="2">Uncharacterized protein</fullName>
    </submittedName>
</protein>